<dbReference type="AlphaFoldDB" id="A0A382HYW1"/>
<organism evidence="1">
    <name type="scientific">marine metagenome</name>
    <dbReference type="NCBI Taxonomy" id="408172"/>
    <lineage>
        <taxon>unclassified sequences</taxon>
        <taxon>metagenomes</taxon>
        <taxon>ecological metagenomes</taxon>
    </lineage>
</organism>
<reference evidence="1" key="1">
    <citation type="submission" date="2018-05" db="EMBL/GenBank/DDBJ databases">
        <authorList>
            <person name="Lanie J.A."/>
            <person name="Ng W.-L."/>
            <person name="Kazmierczak K.M."/>
            <person name="Andrzejewski T.M."/>
            <person name="Davidsen T.M."/>
            <person name="Wayne K.J."/>
            <person name="Tettelin H."/>
            <person name="Glass J.I."/>
            <person name="Rusch D."/>
            <person name="Podicherti R."/>
            <person name="Tsui H.-C.T."/>
            <person name="Winkler M.E."/>
        </authorList>
    </citation>
    <scope>NUCLEOTIDE SEQUENCE</scope>
</reference>
<proteinExistence type="predicted"/>
<gene>
    <name evidence="1" type="ORF">METZ01_LOCUS245332</name>
</gene>
<dbReference type="EMBL" id="UINC01064126">
    <property type="protein sequence ID" value="SVB92478.1"/>
    <property type="molecule type" value="Genomic_DNA"/>
</dbReference>
<protein>
    <submittedName>
        <fullName evidence="1">Uncharacterized protein</fullName>
    </submittedName>
</protein>
<name>A0A382HYW1_9ZZZZ</name>
<sequence length="48" mass="5100">MSEKVSPATEIGPIDGKYTSPSLLTCKEKSSDCFPNKIISILSPGPMT</sequence>
<evidence type="ECO:0000313" key="1">
    <source>
        <dbReference type="EMBL" id="SVB92478.1"/>
    </source>
</evidence>
<accession>A0A382HYW1</accession>